<dbReference type="EMBL" id="JBHTLJ010000003">
    <property type="protein sequence ID" value="MFD1162881.1"/>
    <property type="molecule type" value="Genomic_DNA"/>
</dbReference>
<protein>
    <submittedName>
        <fullName evidence="2">Uncharacterized protein</fullName>
    </submittedName>
</protein>
<feature type="region of interest" description="Disordered" evidence="1">
    <location>
        <begin position="17"/>
        <end position="36"/>
    </location>
</feature>
<name>A0ABW3RCZ7_9FLAO</name>
<feature type="compositionally biased region" description="Polar residues" evidence="1">
    <location>
        <begin position="19"/>
        <end position="29"/>
    </location>
</feature>
<gene>
    <name evidence="2" type="ORF">ACFQ2E_10665</name>
</gene>
<accession>A0ABW3RCZ7</accession>
<reference evidence="3" key="1">
    <citation type="journal article" date="2019" name="Int. J. Syst. Evol. Microbiol.">
        <title>The Global Catalogue of Microorganisms (GCM) 10K type strain sequencing project: providing services to taxonomists for standard genome sequencing and annotation.</title>
        <authorList>
            <consortium name="The Broad Institute Genomics Platform"/>
            <consortium name="The Broad Institute Genome Sequencing Center for Infectious Disease"/>
            <person name="Wu L."/>
            <person name="Ma J."/>
        </authorList>
    </citation>
    <scope>NUCLEOTIDE SEQUENCE [LARGE SCALE GENOMIC DNA]</scope>
    <source>
        <strain evidence="3">CCUG 63246</strain>
    </source>
</reference>
<dbReference type="Proteomes" id="UP001597163">
    <property type="component" value="Unassembled WGS sequence"/>
</dbReference>
<organism evidence="2 3">
    <name type="scientific">Hwangdonia seohaensis</name>
    <dbReference type="NCBI Taxonomy" id="1240727"/>
    <lineage>
        <taxon>Bacteria</taxon>
        <taxon>Pseudomonadati</taxon>
        <taxon>Bacteroidota</taxon>
        <taxon>Flavobacteriia</taxon>
        <taxon>Flavobacteriales</taxon>
        <taxon>Flavobacteriaceae</taxon>
        <taxon>Hwangdonia</taxon>
    </lineage>
</organism>
<keyword evidence="3" id="KW-1185">Reference proteome</keyword>
<proteinExistence type="predicted"/>
<dbReference type="RefSeq" id="WP_311939776.1">
    <property type="nucleotide sequence ID" value="NZ_JAVSCK010000003.1"/>
</dbReference>
<sequence length="195" mass="22415">MGLFDIFKSKKEIKDALNDPSNPLNNQSYEPAKNKSKYTETPFGNFTIEDRVFMIAKGGIVELKQAYKDLTDEGKFEVILFNSTIAMWYYSKNNPDNPINNPKYIMKIVDQARTYNIPTAENELMGFIVSRLGFYANEFNQLSEPENVPSKIFSCFYEHPLSSPEPSFDLGEIFQFKMALGIMIKWVKENTNNIG</sequence>
<evidence type="ECO:0000313" key="2">
    <source>
        <dbReference type="EMBL" id="MFD1162881.1"/>
    </source>
</evidence>
<comment type="caution">
    <text evidence="2">The sequence shown here is derived from an EMBL/GenBank/DDBJ whole genome shotgun (WGS) entry which is preliminary data.</text>
</comment>
<evidence type="ECO:0000256" key="1">
    <source>
        <dbReference type="SAM" id="MobiDB-lite"/>
    </source>
</evidence>
<evidence type="ECO:0000313" key="3">
    <source>
        <dbReference type="Proteomes" id="UP001597163"/>
    </source>
</evidence>